<organism evidence="2 3">
    <name type="scientific">Methanooceanicella nereidis</name>
    <dbReference type="NCBI Taxonomy" id="2052831"/>
    <lineage>
        <taxon>Archaea</taxon>
        <taxon>Methanobacteriati</taxon>
        <taxon>Methanobacteriota</taxon>
        <taxon>Stenosarchaea group</taxon>
        <taxon>Methanomicrobia</taxon>
        <taxon>Methanocellales</taxon>
        <taxon>Methanocellaceae</taxon>
        <taxon>Methanooceanicella</taxon>
    </lineage>
</organism>
<accession>A0AAP2RBA1</accession>
<feature type="transmembrane region" description="Helical" evidence="1">
    <location>
        <begin position="71"/>
        <end position="96"/>
    </location>
</feature>
<evidence type="ECO:0000313" key="3">
    <source>
        <dbReference type="Proteomes" id="UP001320159"/>
    </source>
</evidence>
<keyword evidence="1" id="KW-0472">Membrane</keyword>
<keyword evidence="1" id="KW-0812">Transmembrane</keyword>
<gene>
    <name evidence="2" type="ORF">CUJ83_03245</name>
</gene>
<dbReference type="RefSeq" id="WP_230740560.1">
    <property type="nucleotide sequence ID" value="NZ_PGCK01000002.1"/>
</dbReference>
<protein>
    <submittedName>
        <fullName evidence="2">Uncharacterized protein</fullName>
    </submittedName>
</protein>
<comment type="caution">
    <text evidence="2">The sequence shown here is derived from an EMBL/GenBank/DDBJ whole genome shotgun (WGS) entry which is preliminary data.</text>
</comment>
<keyword evidence="1" id="KW-1133">Transmembrane helix</keyword>
<evidence type="ECO:0000313" key="2">
    <source>
        <dbReference type="EMBL" id="MCD1294009.1"/>
    </source>
</evidence>
<dbReference type="Proteomes" id="UP001320159">
    <property type="component" value="Unassembled WGS sequence"/>
</dbReference>
<reference evidence="2 3" key="1">
    <citation type="submission" date="2017-11" db="EMBL/GenBank/DDBJ databases">
        <title>Isolation and Characterization of Family Methanocellaceae Species from Potential Methane Hydrate Area Offshore Southwestern Taiwan.</title>
        <authorList>
            <person name="Zhang W.-L."/>
            <person name="Chen W.-C."/>
            <person name="Lai M.-C."/>
            <person name="Chen S.-C."/>
        </authorList>
    </citation>
    <scope>NUCLEOTIDE SEQUENCE [LARGE SCALE GENOMIC DNA]</scope>
    <source>
        <strain evidence="2 3">CWC-04</strain>
    </source>
</reference>
<sequence length="102" mass="10957">MAIKRPGHDLKATIRSTLRCKREKSLPRLMICFAALLVILLSLNSFFMTGSSGQSASVTPTPPPSYITESVKISTSSFCIGTAIVVLSVGIFIFMMSGKGQD</sequence>
<dbReference type="AlphaFoldDB" id="A0AAP2RBA1"/>
<proteinExistence type="predicted"/>
<dbReference type="EMBL" id="PGCK01000002">
    <property type="protein sequence ID" value="MCD1294009.1"/>
    <property type="molecule type" value="Genomic_DNA"/>
</dbReference>
<name>A0AAP2RBA1_9EURY</name>
<evidence type="ECO:0000256" key="1">
    <source>
        <dbReference type="SAM" id="Phobius"/>
    </source>
</evidence>
<keyword evidence="3" id="KW-1185">Reference proteome</keyword>